<protein>
    <submittedName>
        <fullName evidence="3">Uncharacterized protein</fullName>
    </submittedName>
</protein>
<feature type="compositionally biased region" description="Low complexity" evidence="1">
    <location>
        <begin position="311"/>
        <end position="369"/>
    </location>
</feature>
<evidence type="ECO:0000313" key="3">
    <source>
        <dbReference type="EMBL" id="PNS17303.1"/>
    </source>
</evidence>
<dbReference type="SUPFAM" id="SSF55486">
    <property type="entry name" value="Metalloproteases ('zincins'), catalytic domain"/>
    <property type="match status" value="1"/>
</dbReference>
<proteinExistence type="predicted"/>
<dbReference type="InParanoid" id="A0A2K1QR05"/>
<feature type="chain" id="PRO_5014325222" evidence="2">
    <location>
        <begin position="20"/>
        <end position="417"/>
    </location>
</feature>
<dbReference type="Proteomes" id="UP000243797">
    <property type="component" value="Unassembled WGS sequence"/>
</dbReference>
<feature type="signal peptide" evidence="2">
    <location>
        <begin position="1"/>
        <end position="19"/>
    </location>
</feature>
<dbReference type="PANTHER" id="PTHR35606">
    <property type="entry name" value="CELLULOSE-BINDING FAMILY II PROTEIN"/>
    <property type="match status" value="1"/>
</dbReference>
<dbReference type="AlphaFoldDB" id="A0A2K1QR05"/>
<dbReference type="OrthoDB" id="94998at2759"/>
<organism evidence="3 4">
    <name type="scientific">Sphaceloma murrayae</name>
    <dbReference type="NCBI Taxonomy" id="2082308"/>
    <lineage>
        <taxon>Eukaryota</taxon>
        <taxon>Fungi</taxon>
        <taxon>Dikarya</taxon>
        <taxon>Ascomycota</taxon>
        <taxon>Pezizomycotina</taxon>
        <taxon>Dothideomycetes</taxon>
        <taxon>Dothideomycetidae</taxon>
        <taxon>Myriangiales</taxon>
        <taxon>Elsinoaceae</taxon>
        <taxon>Sphaceloma</taxon>
    </lineage>
</organism>
<reference evidence="3 4" key="1">
    <citation type="submission" date="2017-06" db="EMBL/GenBank/DDBJ databases">
        <title>Draft genome sequence of a variant of Elsinoe murrayae.</title>
        <authorList>
            <person name="Cheng Q."/>
        </authorList>
    </citation>
    <scope>NUCLEOTIDE SEQUENCE [LARGE SCALE GENOMIC DNA]</scope>
    <source>
        <strain evidence="3 4">CQ-2017a</strain>
    </source>
</reference>
<feature type="region of interest" description="Disordered" evidence="1">
    <location>
        <begin position="304"/>
        <end position="417"/>
    </location>
</feature>
<evidence type="ECO:0000313" key="4">
    <source>
        <dbReference type="Proteomes" id="UP000243797"/>
    </source>
</evidence>
<comment type="caution">
    <text evidence="3">The sequence shown here is derived from an EMBL/GenBank/DDBJ whole genome shotgun (WGS) entry which is preliminary data.</text>
</comment>
<gene>
    <name evidence="3" type="ORF">CAC42_6986</name>
</gene>
<keyword evidence="2" id="KW-0732">Signal</keyword>
<dbReference type="PANTHER" id="PTHR35606:SF4">
    <property type="entry name" value="CELLULOSE-BINDING FAMILY II PROTEIN"/>
    <property type="match status" value="1"/>
</dbReference>
<sequence>MRSVNTLATLALLGSLTSAKPLATSTIETRTCSFHESNPLLIAEADVSRIAKRQTSNTRPAGISAALDEVWKHTQDTRPADLSFKNYIFDQILATQGKVNYCVRWESTQTSTEAQRASTVTALRRSMNKWLDSLAGYDGWPYSDVEVNVVGYAVDSASKLQGSTAGLDVYTTKDQGGIPECDPRCGRFFNQNNDYSKCPGGAARHYDVSLWLTDGMGGGAGGDWGQRIGTSYFLGAIDQDNIHILLHEIGHGFGLDDFYDWTPTGTGGKFLMNAGGATSITEFDTWMLRDWWAKAIKTRYPNLPAGAAAQTPTSSVTRTTTAPATSSTSTSSLTTSRAFVTTTGPAQEEPTETPTAEPTVVPTSVPTSALPGPPTGGFPSPSGGIRWPRPGRGRGRGGRSGRPVPTGRVESYAAFWQ</sequence>
<feature type="compositionally biased region" description="Basic residues" evidence="1">
    <location>
        <begin position="389"/>
        <end position="399"/>
    </location>
</feature>
<dbReference type="EMBL" id="NKHZ01000051">
    <property type="protein sequence ID" value="PNS17303.1"/>
    <property type="molecule type" value="Genomic_DNA"/>
</dbReference>
<evidence type="ECO:0000256" key="2">
    <source>
        <dbReference type="SAM" id="SignalP"/>
    </source>
</evidence>
<keyword evidence="4" id="KW-1185">Reference proteome</keyword>
<accession>A0A2K1QR05</accession>
<evidence type="ECO:0000256" key="1">
    <source>
        <dbReference type="SAM" id="MobiDB-lite"/>
    </source>
</evidence>
<name>A0A2K1QR05_9PEZI</name>
<feature type="compositionally biased region" description="Low complexity" evidence="1">
    <location>
        <begin position="377"/>
        <end position="388"/>
    </location>
</feature>